<organism evidence="8 9">
    <name type="scientific">Fusarium globosum</name>
    <dbReference type="NCBI Taxonomy" id="78864"/>
    <lineage>
        <taxon>Eukaryota</taxon>
        <taxon>Fungi</taxon>
        <taxon>Dikarya</taxon>
        <taxon>Ascomycota</taxon>
        <taxon>Pezizomycotina</taxon>
        <taxon>Sordariomycetes</taxon>
        <taxon>Hypocreomycetidae</taxon>
        <taxon>Hypocreales</taxon>
        <taxon>Nectriaceae</taxon>
        <taxon>Fusarium</taxon>
        <taxon>Fusarium fujikuroi species complex</taxon>
    </lineage>
</organism>
<evidence type="ECO:0000256" key="1">
    <source>
        <dbReference type="ARBA" id="ARBA00004173"/>
    </source>
</evidence>
<reference evidence="8 9" key="1">
    <citation type="submission" date="2020-05" db="EMBL/GenBank/DDBJ databases">
        <title>Identification and distribution of gene clusters putatively required for synthesis of sphingolipid metabolism inhibitors in phylogenetically diverse species of the filamentous fungus Fusarium.</title>
        <authorList>
            <person name="Kim H.-S."/>
            <person name="Busman M."/>
            <person name="Brown D.W."/>
            <person name="Divon H."/>
            <person name="Uhlig S."/>
            <person name="Proctor R.H."/>
        </authorList>
    </citation>
    <scope>NUCLEOTIDE SEQUENCE [LARGE SCALE GENOMIC DNA]</scope>
    <source>
        <strain evidence="8 9">NRRL 26131</strain>
    </source>
</reference>
<gene>
    <name evidence="8" type="ORF">FGLOB1_13670</name>
</gene>
<dbReference type="EMBL" id="JAAQPF010000881">
    <property type="protein sequence ID" value="KAF5696237.1"/>
    <property type="molecule type" value="Genomic_DNA"/>
</dbReference>
<evidence type="ECO:0000256" key="6">
    <source>
        <dbReference type="ARBA" id="ARBA00023136"/>
    </source>
</evidence>
<dbReference type="AlphaFoldDB" id="A0A8H6CY34"/>
<accession>A0A8H6CY34</accession>
<feature type="compositionally biased region" description="Low complexity" evidence="7">
    <location>
        <begin position="509"/>
        <end position="522"/>
    </location>
</feature>
<dbReference type="InterPro" id="IPR052374">
    <property type="entry name" value="SERAC1"/>
</dbReference>
<evidence type="ECO:0000256" key="4">
    <source>
        <dbReference type="ARBA" id="ARBA00022824"/>
    </source>
</evidence>
<feature type="region of interest" description="Disordered" evidence="7">
    <location>
        <begin position="1"/>
        <end position="27"/>
    </location>
</feature>
<keyword evidence="9" id="KW-1185">Reference proteome</keyword>
<feature type="compositionally biased region" description="Low complexity" evidence="7">
    <location>
        <begin position="7"/>
        <end position="27"/>
    </location>
</feature>
<evidence type="ECO:0000313" key="8">
    <source>
        <dbReference type="EMBL" id="KAF5696237.1"/>
    </source>
</evidence>
<dbReference type="PANTHER" id="PTHR48182:SF2">
    <property type="entry name" value="PROTEIN SERAC1"/>
    <property type="match status" value="1"/>
</dbReference>
<evidence type="ECO:0000256" key="7">
    <source>
        <dbReference type="SAM" id="MobiDB-lite"/>
    </source>
</evidence>
<feature type="region of interest" description="Disordered" evidence="7">
    <location>
        <begin position="504"/>
        <end position="562"/>
    </location>
</feature>
<evidence type="ECO:0000313" key="9">
    <source>
        <dbReference type="Proteomes" id="UP000532311"/>
    </source>
</evidence>
<evidence type="ECO:0000256" key="2">
    <source>
        <dbReference type="ARBA" id="ARBA00004240"/>
    </source>
</evidence>
<keyword evidence="6" id="KW-0472">Membrane</keyword>
<keyword evidence="5" id="KW-0496">Mitochondrion</keyword>
<dbReference type="GO" id="GO:0005783">
    <property type="term" value="C:endoplasmic reticulum"/>
    <property type="evidence" value="ECO:0007669"/>
    <property type="project" value="UniProtKB-SubCell"/>
</dbReference>
<protein>
    <submittedName>
        <fullName evidence="8">Wd40 repeat protein</fullName>
    </submittedName>
</protein>
<evidence type="ECO:0000256" key="5">
    <source>
        <dbReference type="ARBA" id="ARBA00023128"/>
    </source>
</evidence>
<dbReference type="Proteomes" id="UP000532311">
    <property type="component" value="Unassembled WGS sequence"/>
</dbReference>
<comment type="caution">
    <text evidence="8">The sequence shown here is derived from an EMBL/GenBank/DDBJ whole genome shotgun (WGS) entry which is preliminary data.</text>
</comment>
<dbReference type="SUPFAM" id="SSF53474">
    <property type="entry name" value="alpha/beta-Hydrolases"/>
    <property type="match status" value="1"/>
</dbReference>
<comment type="subcellular location">
    <subcellularLocation>
        <location evidence="2">Endoplasmic reticulum</location>
    </subcellularLocation>
    <subcellularLocation>
        <location evidence="3">Membrane</location>
    </subcellularLocation>
    <subcellularLocation>
        <location evidence="1">Mitochondrion</location>
    </subcellularLocation>
</comment>
<proteinExistence type="predicted"/>
<sequence length="650" mass="72562">MVRDSDGSSSRSRTPEPGSASLRSSASSLGRRFTNLLPISRKSTRQVTERAKNEFGLNTVYQPPESSNVIADLVFVHGLGGGSSTTWCIHGDPEIFWPKEWLPKDPGFDGVRVRSFGYNANWSTRAKTPLDVRSFGQVLVEELISDPMIKSPDTPIVLLGHSMGGLRFHSFYFLGTPHRGANLAKFLGNLIRISGKGRKPYIQGLESQSEIIPSLNDSFRVHYAGICLHSFYESQPTPPVGLIVDMESATLGYAEERPQLLNANHKNLIKFRDITDTNYRSLRNRLAATMEQIRANIVTIDKAENPGVKDQKGKLPILSPNPNNRTLPEPLLLYHNTPDDEQLKAIYRYLSMDYGPSPVFRSQRGTCIWQVDYVELRYQMVASLTSRNRVTWKWFVRPSSPPQLLLFEDGMMKLYDWANLSELASAEAPIIPTILGRRDSGPGALNDADAISMSSEGDDLVFVEKLQPTHKDLQIMPSLSQSNTKIHVFDLSFLEAHATLSSRTPAHFSSTASTRSSSAPPRRIQSLSHHSPPPQLHNPFSTTPLESPPNVPPFHAAGSLSSAHRRSSVRNVADVPNVERIVGTVKRFNSWFLVFISREGWVCSVELGGSKVLDTFEKHFFVPTVWRTANSTLITRFAEIRILFLSIKMA</sequence>
<dbReference type="InterPro" id="IPR029058">
    <property type="entry name" value="AB_hydrolase_fold"/>
</dbReference>
<dbReference type="GO" id="GO:0005739">
    <property type="term" value="C:mitochondrion"/>
    <property type="evidence" value="ECO:0007669"/>
    <property type="project" value="UniProtKB-SubCell"/>
</dbReference>
<dbReference type="GO" id="GO:0016020">
    <property type="term" value="C:membrane"/>
    <property type="evidence" value="ECO:0007669"/>
    <property type="project" value="UniProtKB-SubCell"/>
</dbReference>
<dbReference type="Gene3D" id="3.40.50.1820">
    <property type="entry name" value="alpha/beta hydrolase"/>
    <property type="match status" value="1"/>
</dbReference>
<name>A0A8H6CY34_9HYPO</name>
<dbReference type="PANTHER" id="PTHR48182">
    <property type="entry name" value="PROTEIN SERAC1"/>
    <property type="match status" value="1"/>
</dbReference>
<keyword evidence="4" id="KW-0256">Endoplasmic reticulum</keyword>
<evidence type="ECO:0000256" key="3">
    <source>
        <dbReference type="ARBA" id="ARBA00004370"/>
    </source>
</evidence>